<dbReference type="GO" id="GO:0010181">
    <property type="term" value="F:FMN binding"/>
    <property type="evidence" value="ECO:0007669"/>
    <property type="project" value="InterPro"/>
</dbReference>
<keyword evidence="6" id="KW-0560">Oxidoreductase</keyword>
<dbReference type="KEGG" id="bcoh:BC6307_00055"/>
<evidence type="ECO:0000313" key="18">
    <source>
        <dbReference type="Proteomes" id="UP000215224"/>
    </source>
</evidence>
<keyword evidence="4 15" id="KW-0285">Flavoprotein</keyword>
<feature type="binding site" evidence="15">
    <location>
        <position position="248"/>
    </location>
    <ligand>
        <name>FMN</name>
        <dbReference type="ChEBI" id="CHEBI:58210"/>
    </ligand>
</feature>
<comment type="catalytic activity">
    <reaction evidence="1">
        <text>a (2S)-2-hydroxycarboxylate + O2 = a 2-oxocarboxylate + H2O2</text>
        <dbReference type="Rhea" id="RHEA:16789"/>
        <dbReference type="ChEBI" id="CHEBI:15379"/>
        <dbReference type="ChEBI" id="CHEBI:16240"/>
        <dbReference type="ChEBI" id="CHEBI:35179"/>
        <dbReference type="ChEBI" id="CHEBI:58123"/>
        <dbReference type="EC" id="1.1.3.15"/>
    </reaction>
</comment>
<comment type="catalytic activity">
    <reaction evidence="9">
        <text>(S)-lactate + O2 = pyruvate + H2O2</text>
        <dbReference type="Rhea" id="RHEA:55868"/>
        <dbReference type="ChEBI" id="CHEBI:15361"/>
        <dbReference type="ChEBI" id="CHEBI:15379"/>
        <dbReference type="ChEBI" id="CHEBI:16240"/>
        <dbReference type="ChEBI" id="CHEBI:16651"/>
    </reaction>
    <physiologicalReaction direction="left-to-right" evidence="9">
        <dbReference type="Rhea" id="RHEA:55869"/>
    </physiologicalReaction>
</comment>
<feature type="binding site" evidence="15">
    <location>
        <begin position="326"/>
        <end position="327"/>
    </location>
    <ligand>
        <name>FMN</name>
        <dbReference type="ChEBI" id="CHEBI:58210"/>
    </ligand>
</feature>
<dbReference type="FunFam" id="3.20.20.70:FF:000029">
    <property type="entry name" value="L-lactate dehydrogenase"/>
    <property type="match status" value="1"/>
</dbReference>
<feature type="binding site" evidence="15">
    <location>
        <position position="275"/>
    </location>
    <ligand>
        <name>glyoxylate</name>
        <dbReference type="ChEBI" id="CHEBI:36655"/>
    </ligand>
</feature>
<comment type="similarity">
    <text evidence="7">Belongs to the FMN-dependent alpha-hydroxy acid dehydrogenase family.</text>
</comment>
<dbReference type="PROSITE" id="PS00557">
    <property type="entry name" value="FMN_HYDROXY_ACID_DH_1"/>
    <property type="match status" value="1"/>
</dbReference>
<dbReference type="EC" id="1.1.3.15" evidence="3"/>
<evidence type="ECO:0000256" key="2">
    <source>
        <dbReference type="ARBA" id="ARBA00001917"/>
    </source>
</evidence>
<comment type="cofactor">
    <cofactor evidence="2">
        <name>FMN</name>
        <dbReference type="ChEBI" id="CHEBI:58210"/>
    </cofactor>
</comment>
<dbReference type="Proteomes" id="UP000215224">
    <property type="component" value="Chromosome"/>
</dbReference>
<name>A0A223KJV6_9BACI</name>
<feature type="binding site" evidence="15">
    <location>
        <position position="169"/>
    </location>
    <ligand>
        <name>FMN</name>
        <dbReference type="ChEBI" id="CHEBI:58210"/>
    </ligand>
</feature>
<feature type="binding site" evidence="15">
    <location>
        <position position="141"/>
    </location>
    <ligand>
        <name>FMN</name>
        <dbReference type="ChEBI" id="CHEBI:58210"/>
    </ligand>
</feature>
<evidence type="ECO:0000256" key="15">
    <source>
        <dbReference type="PIRSR" id="PIRSR000138-2"/>
    </source>
</evidence>
<organism evidence="17 18">
    <name type="scientific">Sutcliffiella cohnii</name>
    <dbReference type="NCBI Taxonomy" id="33932"/>
    <lineage>
        <taxon>Bacteria</taxon>
        <taxon>Bacillati</taxon>
        <taxon>Bacillota</taxon>
        <taxon>Bacilli</taxon>
        <taxon>Bacillales</taxon>
        <taxon>Bacillaceae</taxon>
        <taxon>Sutcliffiella</taxon>
    </lineage>
</organism>
<evidence type="ECO:0000256" key="13">
    <source>
        <dbReference type="ARBA" id="ARBA00079803"/>
    </source>
</evidence>
<reference evidence="17 18" key="1">
    <citation type="submission" date="2016-12" db="EMBL/GenBank/DDBJ databases">
        <title>The whole genome sequencing and assembly of Bacillus cohnii DSM 6307T strain.</title>
        <authorList>
            <person name="Lee Y.-J."/>
            <person name="Yi H."/>
            <person name="Bahn Y.-S."/>
            <person name="Kim J.F."/>
            <person name="Lee D.-W."/>
        </authorList>
    </citation>
    <scope>NUCLEOTIDE SEQUENCE [LARGE SCALE GENOMIC DNA]</scope>
    <source>
        <strain evidence="17 18">DSM 6307</strain>
    </source>
</reference>
<evidence type="ECO:0000256" key="3">
    <source>
        <dbReference type="ARBA" id="ARBA00013087"/>
    </source>
</evidence>
<keyword evidence="5 15" id="KW-0288">FMN</keyword>
<dbReference type="Gene3D" id="3.20.20.70">
    <property type="entry name" value="Aldolase class I"/>
    <property type="match status" value="1"/>
</dbReference>
<evidence type="ECO:0000256" key="6">
    <source>
        <dbReference type="ARBA" id="ARBA00023002"/>
    </source>
</evidence>
<gene>
    <name evidence="17" type="ORF">BC6307_00055</name>
</gene>
<dbReference type="InterPro" id="IPR000262">
    <property type="entry name" value="FMN-dep_DH"/>
</dbReference>
<protein>
    <recommendedName>
        <fullName evidence="8">L-lactate oxidase</fullName>
        <ecNumber evidence="3">1.1.3.15</ecNumber>
    </recommendedName>
    <alternativeName>
        <fullName evidence="13">(S)-2-hydroxy-acid oxidase</fullName>
    </alternativeName>
</protein>
<evidence type="ECO:0000256" key="9">
    <source>
        <dbReference type="ARBA" id="ARBA00048754"/>
    </source>
</evidence>
<dbReference type="InterPro" id="IPR013785">
    <property type="entry name" value="Aldolase_TIM"/>
</dbReference>
<evidence type="ECO:0000313" key="17">
    <source>
        <dbReference type="EMBL" id="AST89775.1"/>
    </source>
</evidence>
<feature type="binding site" evidence="15">
    <location>
        <begin position="91"/>
        <end position="93"/>
    </location>
    <ligand>
        <name>FMN</name>
        <dbReference type="ChEBI" id="CHEBI:58210"/>
    </ligand>
</feature>
<feature type="domain" description="FMN hydroxy acid dehydrogenase" evidence="16">
    <location>
        <begin position="12"/>
        <end position="375"/>
    </location>
</feature>
<dbReference type="AlphaFoldDB" id="A0A223KJV6"/>
<dbReference type="InterPro" id="IPR012133">
    <property type="entry name" value="Alpha-hydoxy_acid_DH_FMN"/>
</dbReference>
<dbReference type="PANTHER" id="PTHR10578">
    <property type="entry name" value="S -2-HYDROXY-ACID OXIDASE-RELATED"/>
    <property type="match status" value="1"/>
</dbReference>
<feature type="binding site" evidence="15">
    <location>
        <position position="143"/>
    </location>
    <ligand>
        <name>glyoxylate</name>
        <dbReference type="ChEBI" id="CHEBI:36655"/>
    </ligand>
</feature>
<evidence type="ECO:0000256" key="1">
    <source>
        <dbReference type="ARBA" id="ARBA00000616"/>
    </source>
</evidence>
<dbReference type="SUPFAM" id="SSF51395">
    <property type="entry name" value="FMN-linked oxidoreductases"/>
    <property type="match status" value="1"/>
</dbReference>
<proteinExistence type="inferred from homology"/>
<comment type="catalytic activity">
    <reaction evidence="11">
        <text>2-hydroxyoctadecanoate + O2 = 2-oxooctadecanoate + H2O2</text>
        <dbReference type="Rhea" id="RHEA:68964"/>
        <dbReference type="ChEBI" id="CHEBI:15379"/>
        <dbReference type="ChEBI" id="CHEBI:16240"/>
        <dbReference type="ChEBI" id="CHEBI:17162"/>
        <dbReference type="ChEBI" id="CHEBI:76724"/>
    </reaction>
</comment>
<evidence type="ECO:0000256" key="10">
    <source>
        <dbReference type="ARBA" id="ARBA00050549"/>
    </source>
</evidence>
<feature type="active site" description="Proton acceptor" evidence="14">
    <location>
        <position position="272"/>
    </location>
</feature>
<feature type="binding site" evidence="15">
    <location>
        <position position="38"/>
    </location>
    <ligand>
        <name>glyoxylate</name>
        <dbReference type="ChEBI" id="CHEBI:36655"/>
    </ligand>
</feature>
<dbReference type="GO" id="GO:0003973">
    <property type="term" value="F:(S)-2-hydroxy-acid oxidase activity"/>
    <property type="evidence" value="ECO:0007669"/>
    <property type="project" value="UniProtKB-EC"/>
</dbReference>
<dbReference type="RefSeq" id="WP_066417315.1">
    <property type="nucleotide sequence ID" value="NZ_CP018866.1"/>
</dbReference>
<evidence type="ECO:0000256" key="5">
    <source>
        <dbReference type="ARBA" id="ARBA00022643"/>
    </source>
</evidence>
<evidence type="ECO:0000256" key="11">
    <source>
        <dbReference type="ARBA" id="ARBA00050773"/>
    </source>
</evidence>
<evidence type="ECO:0000259" key="16">
    <source>
        <dbReference type="PROSITE" id="PS51349"/>
    </source>
</evidence>
<dbReference type="STRING" id="1314751.GCA_001591425_02810"/>
<feature type="binding site" evidence="15">
    <location>
        <position position="178"/>
    </location>
    <ligand>
        <name>glyoxylate</name>
        <dbReference type="ChEBI" id="CHEBI:36655"/>
    </ligand>
</feature>
<evidence type="ECO:0000256" key="8">
    <source>
        <dbReference type="ARBA" id="ARBA00029513"/>
    </source>
</evidence>
<dbReference type="EMBL" id="CP018866">
    <property type="protein sequence ID" value="AST89775.1"/>
    <property type="molecule type" value="Genomic_DNA"/>
</dbReference>
<evidence type="ECO:0000256" key="4">
    <source>
        <dbReference type="ARBA" id="ARBA00022630"/>
    </source>
</evidence>
<keyword evidence="18" id="KW-1185">Reference proteome</keyword>
<comment type="catalytic activity">
    <reaction evidence="10">
        <text>mandelate + O2 = phenylglyoxylate + H2O2</text>
        <dbReference type="Rhea" id="RHEA:68968"/>
        <dbReference type="ChEBI" id="CHEBI:15379"/>
        <dbReference type="ChEBI" id="CHEBI:16240"/>
        <dbReference type="ChEBI" id="CHEBI:25147"/>
        <dbReference type="ChEBI" id="CHEBI:36656"/>
    </reaction>
</comment>
<evidence type="ECO:0000256" key="12">
    <source>
        <dbReference type="ARBA" id="ARBA00052949"/>
    </source>
</evidence>
<dbReference type="Pfam" id="PF01070">
    <property type="entry name" value="FMN_dh"/>
    <property type="match status" value="1"/>
</dbReference>
<evidence type="ECO:0000256" key="7">
    <source>
        <dbReference type="ARBA" id="ARBA00024042"/>
    </source>
</evidence>
<dbReference type="InterPro" id="IPR037396">
    <property type="entry name" value="FMN_HAD"/>
</dbReference>
<dbReference type="PANTHER" id="PTHR10578:SF143">
    <property type="entry name" value="FMN-DEPENDENT ALPHA-HYDROXY ACID DEHYDROGENASE PB1A11.03"/>
    <property type="match status" value="1"/>
</dbReference>
<dbReference type="PIRSF" id="PIRSF000138">
    <property type="entry name" value="Al-hdrx_acd_dh"/>
    <property type="match status" value="1"/>
</dbReference>
<dbReference type="PROSITE" id="PS51349">
    <property type="entry name" value="FMN_HYDROXY_ACID_DH_2"/>
    <property type="match status" value="1"/>
</dbReference>
<feature type="binding site" evidence="15">
    <location>
        <position position="270"/>
    </location>
    <ligand>
        <name>FMN</name>
        <dbReference type="ChEBI" id="CHEBI:58210"/>
    </ligand>
</feature>
<feature type="binding site" evidence="15">
    <location>
        <position position="120"/>
    </location>
    <ligand>
        <name>FMN</name>
        <dbReference type="ChEBI" id="CHEBI:58210"/>
    </ligand>
</feature>
<comment type="catalytic activity">
    <reaction evidence="12">
        <text>2-hydroxyoctanoate + O2 = 2-oxooctanoate + H2O2</text>
        <dbReference type="Rhea" id="RHEA:67940"/>
        <dbReference type="ChEBI" id="CHEBI:15379"/>
        <dbReference type="ChEBI" id="CHEBI:16240"/>
        <dbReference type="ChEBI" id="CHEBI:133514"/>
        <dbReference type="ChEBI" id="CHEBI:176689"/>
    </reaction>
</comment>
<sequence>MLNTSNDNIVQTTTKFPYRFEDLERIAKHTLAENVFSYIYSGASAENTLQKNNSTFHKYNMIPRLLRDVSKIDMSINLFGKQLPTPLILAPVGVLKMVNEMGDLAVVKAAETFNLPFIQSTVSSFSIEEVSQASSNPKWFQLYWSKNLDVTFNMVNRAEQAGYEAIVLTIDTVTLGWRESDLHHGFSPLANGYGQGIWESDTAFLSSLRDGSQNAMIEGIIDNINFPSLQWQHIVELKKRTHLPIILKGILHPDDALLALQYGVDGIIVSNHGGRQLDGIIPSINALPAIVKAIDGKIPVLFDSGIRRGNDALKAIALGADAVLIGRPFVYSLAIGGEEGVRQFLSNFIQDFQTNMILTGVCSIKEAKEIHIVRE</sequence>
<feature type="binding site" evidence="15">
    <location>
        <begin position="303"/>
        <end position="307"/>
    </location>
    <ligand>
        <name>FMN</name>
        <dbReference type="ChEBI" id="CHEBI:58210"/>
    </ligand>
</feature>
<evidence type="ECO:0000256" key="14">
    <source>
        <dbReference type="PIRSR" id="PIRSR000138-1"/>
    </source>
</evidence>
<feature type="binding site" evidence="15">
    <location>
        <position position="272"/>
    </location>
    <ligand>
        <name>glyoxylate</name>
        <dbReference type="ChEBI" id="CHEBI:36655"/>
    </ligand>
</feature>
<accession>A0A223KJV6</accession>
<dbReference type="InterPro" id="IPR008259">
    <property type="entry name" value="FMN_hydac_DH_AS"/>
</dbReference>